<dbReference type="InterPro" id="IPR010987">
    <property type="entry name" value="Glutathione-S-Trfase_C-like"/>
</dbReference>
<dbReference type="GO" id="GO:0004364">
    <property type="term" value="F:glutathione transferase activity"/>
    <property type="evidence" value="ECO:0007669"/>
    <property type="project" value="TreeGrafter"/>
</dbReference>
<dbReference type="PANTHER" id="PTHR42673">
    <property type="entry name" value="MALEYLACETOACETATE ISOMERASE"/>
    <property type="match status" value="1"/>
</dbReference>
<dbReference type="EMBL" id="QYUP01000151">
    <property type="protein sequence ID" value="RJG11263.1"/>
    <property type="molecule type" value="Genomic_DNA"/>
</dbReference>
<dbReference type="PANTHER" id="PTHR42673:SF21">
    <property type="entry name" value="GLUTATHIONE S-TRANSFERASE YFCF"/>
    <property type="match status" value="1"/>
</dbReference>
<protein>
    <submittedName>
        <fullName evidence="4">Maleylacetoacetate isomerase</fullName>
        <ecNumber evidence="4">5.2.1.2</ecNumber>
    </submittedName>
</protein>
<dbReference type="PROSITE" id="PS50405">
    <property type="entry name" value="GST_CTER"/>
    <property type="match status" value="1"/>
</dbReference>
<dbReference type="GO" id="GO:0005737">
    <property type="term" value="C:cytoplasm"/>
    <property type="evidence" value="ECO:0007669"/>
    <property type="project" value="InterPro"/>
</dbReference>
<dbReference type="NCBIfam" id="TIGR01262">
    <property type="entry name" value="maiA"/>
    <property type="match status" value="1"/>
</dbReference>
<dbReference type="SFLD" id="SFLDS00019">
    <property type="entry name" value="Glutathione_Transferase_(cytos"/>
    <property type="match status" value="1"/>
</dbReference>
<evidence type="ECO:0000313" key="5">
    <source>
        <dbReference type="Proteomes" id="UP000284006"/>
    </source>
</evidence>
<dbReference type="Pfam" id="PF13410">
    <property type="entry name" value="GST_C_2"/>
    <property type="match status" value="1"/>
</dbReference>
<name>A0A418XFM0_9BURK</name>
<dbReference type="CDD" id="cd03191">
    <property type="entry name" value="GST_C_Zeta"/>
    <property type="match status" value="1"/>
</dbReference>
<dbReference type="GO" id="GO:0006749">
    <property type="term" value="P:glutathione metabolic process"/>
    <property type="evidence" value="ECO:0007669"/>
    <property type="project" value="TreeGrafter"/>
</dbReference>
<dbReference type="InterPro" id="IPR004045">
    <property type="entry name" value="Glutathione_S-Trfase_N"/>
</dbReference>
<keyword evidence="4" id="KW-0413">Isomerase</keyword>
<dbReference type="InterPro" id="IPR036282">
    <property type="entry name" value="Glutathione-S-Trfase_C_sf"/>
</dbReference>
<reference evidence="4 5" key="1">
    <citation type="submission" date="2018-09" db="EMBL/GenBank/DDBJ databases">
        <authorList>
            <person name="Zhu H."/>
        </authorList>
    </citation>
    <scope>NUCLEOTIDE SEQUENCE [LARGE SCALE GENOMIC DNA]</scope>
    <source>
        <strain evidence="4 5">K1S02-61</strain>
    </source>
</reference>
<sequence>MKLYTYFRSSAAYRVRIALNLKGLAYDAVPVHLLKEGGQQLKPEYRAVNPSALVPALDDGGTVLTQSVAIIEYLDEAYPDMPLMPSDPLGRARVRSLALDVACDIHPLGNLRVLKYLVRQLGASDDDKNQWYVHWVSEGLAAIEARLAASPQTGRFCHGDSPTMADCLLVPQVFNAQRFNIDMAQFPTIARINAACVELPAFADAHPSRQPDAE</sequence>
<evidence type="ECO:0000256" key="1">
    <source>
        <dbReference type="ARBA" id="ARBA00010007"/>
    </source>
</evidence>
<proteinExistence type="inferred from homology"/>
<dbReference type="AlphaFoldDB" id="A0A418XFM0"/>
<dbReference type="Pfam" id="PF13417">
    <property type="entry name" value="GST_N_3"/>
    <property type="match status" value="1"/>
</dbReference>
<dbReference type="InterPro" id="IPR036249">
    <property type="entry name" value="Thioredoxin-like_sf"/>
</dbReference>
<organism evidence="4 5">
    <name type="scientific">Massilia cavernae</name>
    <dbReference type="NCBI Taxonomy" id="2320864"/>
    <lineage>
        <taxon>Bacteria</taxon>
        <taxon>Pseudomonadati</taxon>
        <taxon>Pseudomonadota</taxon>
        <taxon>Betaproteobacteria</taxon>
        <taxon>Burkholderiales</taxon>
        <taxon>Oxalobacteraceae</taxon>
        <taxon>Telluria group</taxon>
        <taxon>Massilia</taxon>
    </lineage>
</organism>
<dbReference type="CDD" id="cd03042">
    <property type="entry name" value="GST_N_Zeta"/>
    <property type="match status" value="1"/>
</dbReference>
<dbReference type="PROSITE" id="PS50404">
    <property type="entry name" value="GST_NTER"/>
    <property type="match status" value="1"/>
</dbReference>
<dbReference type="SFLD" id="SFLDG00358">
    <property type="entry name" value="Main_(cytGST)"/>
    <property type="match status" value="1"/>
</dbReference>
<dbReference type="GO" id="GO:0016034">
    <property type="term" value="F:maleylacetoacetate isomerase activity"/>
    <property type="evidence" value="ECO:0007669"/>
    <property type="project" value="UniProtKB-EC"/>
</dbReference>
<dbReference type="EC" id="5.2.1.2" evidence="4"/>
<comment type="caution">
    <text evidence="4">The sequence shown here is derived from an EMBL/GenBank/DDBJ whole genome shotgun (WGS) entry which is preliminary data.</text>
</comment>
<dbReference type="SUPFAM" id="SSF52833">
    <property type="entry name" value="Thioredoxin-like"/>
    <property type="match status" value="1"/>
</dbReference>
<evidence type="ECO:0000313" key="4">
    <source>
        <dbReference type="EMBL" id="RJG11263.1"/>
    </source>
</evidence>
<dbReference type="InterPro" id="IPR034330">
    <property type="entry name" value="GST_Zeta_C"/>
</dbReference>
<gene>
    <name evidence="4" type="primary">maiA</name>
    <name evidence="4" type="ORF">D3872_20575</name>
</gene>
<dbReference type="RefSeq" id="WP_119812569.1">
    <property type="nucleotide sequence ID" value="NZ_QYUP01000151.1"/>
</dbReference>
<evidence type="ECO:0000259" key="2">
    <source>
        <dbReference type="PROSITE" id="PS50404"/>
    </source>
</evidence>
<dbReference type="SUPFAM" id="SSF47616">
    <property type="entry name" value="GST C-terminal domain-like"/>
    <property type="match status" value="1"/>
</dbReference>
<feature type="domain" description="GST N-terminal" evidence="2">
    <location>
        <begin position="1"/>
        <end position="82"/>
    </location>
</feature>
<accession>A0A418XFM0</accession>
<feature type="domain" description="GST C-terminal" evidence="3">
    <location>
        <begin position="87"/>
        <end position="214"/>
    </location>
</feature>
<dbReference type="Proteomes" id="UP000284006">
    <property type="component" value="Unassembled WGS sequence"/>
</dbReference>
<dbReference type="InterPro" id="IPR034333">
    <property type="entry name" value="GST_Zeta_N"/>
</dbReference>
<dbReference type="GO" id="GO:0006559">
    <property type="term" value="P:L-phenylalanine catabolic process"/>
    <property type="evidence" value="ECO:0007669"/>
    <property type="project" value="TreeGrafter"/>
</dbReference>
<dbReference type="OrthoDB" id="509852at2"/>
<dbReference type="FunFam" id="1.20.1050.10:FF:000017">
    <property type="entry name" value="Maleylacetoacetate isomerase"/>
    <property type="match status" value="1"/>
</dbReference>
<comment type="similarity">
    <text evidence="1">Belongs to the GST superfamily. Zeta family.</text>
</comment>
<dbReference type="InterPro" id="IPR040079">
    <property type="entry name" value="Glutathione_S-Trfase"/>
</dbReference>
<keyword evidence="5" id="KW-1185">Reference proteome</keyword>
<dbReference type="Gene3D" id="1.20.1050.10">
    <property type="match status" value="1"/>
</dbReference>
<evidence type="ECO:0000259" key="3">
    <source>
        <dbReference type="PROSITE" id="PS50405"/>
    </source>
</evidence>
<dbReference type="InterPro" id="IPR005955">
    <property type="entry name" value="GST_Zeta"/>
</dbReference>
<dbReference type="Gene3D" id="3.40.30.10">
    <property type="entry name" value="Glutaredoxin"/>
    <property type="match status" value="1"/>
</dbReference>